<gene>
    <name evidence="5" type="ORF">GCM10011339_18660</name>
</gene>
<evidence type="ECO:0000259" key="4">
    <source>
        <dbReference type="PROSITE" id="PS01124"/>
    </source>
</evidence>
<dbReference type="EMBL" id="BMIU01000008">
    <property type="protein sequence ID" value="GGF30719.1"/>
    <property type="molecule type" value="Genomic_DNA"/>
</dbReference>
<keyword evidence="1" id="KW-0805">Transcription regulation</keyword>
<dbReference type="PANTHER" id="PTHR43280">
    <property type="entry name" value="ARAC-FAMILY TRANSCRIPTIONAL REGULATOR"/>
    <property type="match status" value="1"/>
</dbReference>
<accession>A0ABQ1UZT5</accession>
<organism evidence="5 6">
    <name type="scientific">Echinicola rosea</name>
    <dbReference type="NCBI Taxonomy" id="1807691"/>
    <lineage>
        <taxon>Bacteria</taxon>
        <taxon>Pseudomonadati</taxon>
        <taxon>Bacteroidota</taxon>
        <taxon>Cytophagia</taxon>
        <taxon>Cytophagales</taxon>
        <taxon>Cyclobacteriaceae</taxon>
        <taxon>Echinicola</taxon>
    </lineage>
</organism>
<dbReference type="Pfam" id="PF12833">
    <property type="entry name" value="HTH_18"/>
    <property type="match status" value="1"/>
</dbReference>
<keyword evidence="2" id="KW-0238">DNA-binding</keyword>
<dbReference type="PROSITE" id="PS01124">
    <property type="entry name" value="HTH_ARAC_FAMILY_2"/>
    <property type="match status" value="1"/>
</dbReference>
<dbReference type="Gene3D" id="1.10.10.60">
    <property type="entry name" value="Homeodomain-like"/>
    <property type="match status" value="2"/>
</dbReference>
<evidence type="ECO:0000256" key="3">
    <source>
        <dbReference type="ARBA" id="ARBA00023163"/>
    </source>
</evidence>
<dbReference type="InterPro" id="IPR009057">
    <property type="entry name" value="Homeodomain-like_sf"/>
</dbReference>
<evidence type="ECO:0000256" key="1">
    <source>
        <dbReference type="ARBA" id="ARBA00023015"/>
    </source>
</evidence>
<dbReference type="Proteomes" id="UP000647339">
    <property type="component" value="Unassembled WGS sequence"/>
</dbReference>
<reference evidence="6" key="1">
    <citation type="journal article" date="2019" name="Int. J. Syst. Evol. Microbiol.">
        <title>The Global Catalogue of Microorganisms (GCM) 10K type strain sequencing project: providing services to taxonomists for standard genome sequencing and annotation.</title>
        <authorList>
            <consortium name="The Broad Institute Genomics Platform"/>
            <consortium name="The Broad Institute Genome Sequencing Center for Infectious Disease"/>
            <person name="Wu L."/>
            <person name="Ma J."/>
        </authorList>
    </citation>
    <scope>NUCLEOTIDE SEQUENCE [LARGE SCALE GENOMIC DNA]</scope>
    <source>
        <strain evidence="6">CGMCC 1.15407</strain>
    </source>
</reference>
<evidence type="ECO:0000256" key="2">
    <source>
        <dbReference type="ARBA" id="ARBA00023125"/>
    </source>
</evidence>
<keyword evidence="6" id="KW-1185">Reference proteome</keyword>
<dbReference type="PANTHER" id="PTHR43280:SF29">
    <property type="entry name" value="ARAC-FAMILY TRANSCRIPTIONAL REGULATOR"/>
    <property type="match status" value="1"/>
</dbReference>
<evidence type="ECO:0000313" key="5">
    <source>
        <dbReference type="EMBL" id="GGF30719.1"/>
    </source>
</evidence>
<protein>
    <recommendedName>
        <fullName evidence="4">HTH araC/xylS-type domain-containing protein</fullName>
    </recommendedName>
</protein>
<name>A0ABQ1UZT5_9BACT</name>
<keyword evidence="3" id="KW-0804">Transcription</keyword>
<feature type="domain" description="HTH araC/xylS-type" evidence="4">
    <location>
        <begin position="22"/>
        <end position="125"/>
    </location>
</feature>
<sequence length="127" mass="15033">MHLNLLAKNLDRPGVNLSLEEQHIERYISKHHPYLMKDITFGNMAEQIGVSRNCLSNYMKKKGVNFEEFINVKRILFSQNIIKERAYHDMTLDMLAKQSGFMDRKSFISSFKKHTGYNPTDYIKHFF</sequence>
<evidence type="ECO:0000313" key="6">
    <source>
        <dbReference type="Proteomes" id="UP000647339"/>
    </source>
</evidence>
<dbReference type="SUPFAM" id="SSF46689">
    <property type="entry name" value="Homeodomain-like"/>
    <property type="match status" value="1"/>
</dbReference>
<comment type="caution">
    <text evidence="5">The sequence shown here is derived from an EMBL/GenBank/DDBJ whole genome shotgun (WGS) entry which is preliminary data.</text>
</comment>
<dbReference type="SMART" id="SM00342">
    <property type="entry name" value="HTH_ARAC"/>
    <property type="match status" value="1"/>
</dbReference>
<dbReference type="InterPro" id="IPR018060">
    <property type="entry name" value="HTH_AraC"/>
</dbReference>
<proteinExistence type="predicted"/>